<gene>
    <name evidence="1" type="ORF">M9H77_22252</name>
</gene>
<keyword evidence="2" id="KW-1185">Reference proteome</keyword>
<accession>A0ACC0AQU9</accession>
<organism evidence="1 2">
    <name type="scientific">Catharanthus roseus</name>
    <name type="common">Madagascar periwinkle</name>
    <name type="synonym">Vinca rosea</name>
    <dbReference type="NCBI Taxonomy" id="4058"/>
    <lineage>
        <taxon>Eukaryota</taxon>
        <taxon>Viridiplantae</taxon>
        <taxon>Streptophyta</taxon>
        <taxon>Embryophyta</taxon>
        <taxon>Tracheophyta</taxon>
        <taxon>Spermatophyta</taxon>
        <taxon>Magnoliopsida</taxon>
        <taxon>eudicotyledons</taxon>
        <taxon>Gunneridae</taxon>
        <taxon>Pentapetalae</taxon>
        <taxon>asterids</taxon>
        <taxon>lamiids</taxon>
        <taxon>Gentianales</taxon>
        <taxon>Apocynaceae</taxon>
        <taxon>Rauvolfioideae</taxon>
        <taxon>Vinceae</taxon>
        <taxon>Catharanthinae</taxon>
        <taxon>Catharanthus</taxon>
    </lineage>
</organism>
<comment type="caution">
    <text evidence="1">The sequence shown here is derived from an EMBL/GenBank/DDBJ whole genome shotgun (WGS) entry which is preliminary data.</text>
</comment>
<sequence length="355" mass="39981">MNYFYPLEGEEECALRALCETRALLLPMCTTTQQICLWAPKAHTLPYKLHQAFKDRSTEVHLCGYSFSSSCVFVLGENPKRASDFEDENPPCPVSFCFSFCYLSHCFYWWQLPSSVVQVAVSPQSQPRDSPRVILSGNSDSFYLEKQLVGSRNVKVSRLTAGFWESIRSGFLKNNTTQVIEPPSNIQEEDEILPEEFVLVEKSEADGVVEQIIFSSGGEVDVYDLQALCDKVGWPRRPLSKLAAALKNSYMVATLHLIRKSAGEEGVAQKKLIGMARATSDHAFNATIWDVLVDPSYQGQGLGKALIEKLIRALLRRDIGNITLFADSQVVEFYRNLGFEPDPEGIKGMFWYPKY</sequence>
<evidence type="ECO:0000313" key="2">
    <source>
        <dbReference type="Proteomes" id="UP001060085"/>
    </source>
</evidence>
<evidence type="ECO:0000313" key="1">
    <source>
        <dbReference type="EMBL" id="KAI5662929.1"/>
    </source>
</evidence>
<proteinExistence type="predicted"/>
<reference evidence="2" key="1">
    <citation type="journal article" date="2023" name="Nat. Plants">
        <title>Single-cell RNA sequencing provides a high-resolution roadmap for understanding the multicellular compartmentation of specialized metabolism.</title>
        <authorList>
            <person name="Sun S."/>
            <person name="Shen X."/>
            <person name="Li Y."/>
            <person name="Li Y."/>
            <person name="Wang S."/>
            <person name="Li R."/>
            <person name="Zhang H."/>
            <person name="Shen G."/>
            <person name="Guo B."/>
            <person name="Wei J."/>
            <person name="Xu J."/>
            <person name="St-Pierre B."/>
            <person name="Chen S."/>
            <person name="Sun C."/>
        </authorList>
    </citation>
    <scope>NUCLEOTIDE SEQUENCE [LARGE SCALE GENOMIC DNA]</scope>
</reference>
<protein>
    <submittedName>
        <fullName evidence="1">Uncharacterized protein</fullName>
    </submittedName>
</protein>
<dbReference type="Proteomes" id="UP001060085">
    <property type="component" value="Linkage Group LG05"/>
</dbReference>
<name>A0ACC0AQU9_CATRO</name>
<dbReference type="EMBL" id="CM044705">
    <property type="protein sequence ID" value="KAI5662929.1"/>
    <property type="molecule type" value="Genomic_DNA"/>
</dbReference>